<dbReference type="SUPFAM" id="SSF51126">
    <property type="entry name" value="Pectin lyase-like"/>
    <property type="match status" value="1"/>
</dbReference>
<comment type="caution">
    <text evidence="2">The sequence shown here is derived from an EMBL/GenBank/DDBJ whole genome shotgun (WGS) entry which is preliminary data.</text>
</comment>
<keyword evidence="1" id="KW-0732">Signal</keyword>
<dbReference type="NCBIfam" id="NF041518">
    <property type="entry name" value="choice_anch_Q"/>
    <property type="match status" value="1"/>
</dbReference>
<dbReference type="AlphaFoldDB" id="A0A4S3KWB3"/>
<dbReference type="OrthoDB" id="602637at2"/>
<keyword evidence="3" id="KW-1185">Reference proteome</keyword>
<accession>A0A4S3KWB3</accession>
<evidence type="ECO:0000313" key="3">
    <source>
        <dbReference type="Proteomes" id="UP000294599"/>
    </source>
</evidence>
<dbReference type="EMBL" id="SMAF01000012">
    <property type="protein sequence ID" value="TCS97585.1"/>
    <property type="molecule type" value="Genomic_DNA"/>
</dbReference>
<feature type="signal peptide" evidence="1">
    <location>
        <begin position="1"/>
        <end position="21"/>
    </location>
</feature>
<name>A0A4S3KWB3_9GAMM</name>
<dbReference type="Proteomes" id="UP000294599">
    <property type="component" value="Unassembled WGS sequence"/>
</dbReference>
<protein>
    <recommendedName>
        <fullName evidence="4">Parallel beta helix pectate lyase-like protein</fullName>
    </recommendedName>
</protein>
<gene>
    <name evidence="2" type="ORF">EDC25_11267</name>
</gene>
<evidence type="ECO:0000256" key="1">
    <source>
        <dbReference type="SAM" id="SignalP"/>
    </source>
</evidence>
<dbReference type="InterPro" id="IPR059226">
    <property type="entry name" value="Choice_anch_Q_dom"/>
</dbReference>
<evidence type="ECO:0000313" key="2">
    <source>
        <dbReference type="EMBL" id="TCS97585.1"/>
    </source>
</evidence>
<dbReference type="InterPro" id="IPR011050">
    <property type="entry name" value="Pectin_lyase_fold/virulence"/>
</dbReference>
<sequence length="370" mass="38478">MKHARLMLRLLPALPCLSVLAGGAGAAVHCVGTPAEFQAALTAAAASAADDEIRMRGGHYQHGLTFDYYGQHADGLEISGGWTADGGDACGAQLPDARLTRLDGGNDHQILRLQNFAFAPAGDAVRFSVSNLHFDSGFSQGTSYGGALGISNMGDLPAQIRVDNVLFTRNRALFGGALYFFAGRGSIHVGGSVFDDNRAQDMAHVYGIAGAHADTLVDVVNSTFGRGRCLPDGAGDRCSVHLDLSSHGRVAVANSLFWDNGLPDLDVSENASVHGEPVRIDSSLLTYDGNTAGAMTNLLSGDPQFVAAGAGDYALRSTSPFIDQGSTSLPSGLLPVDMVGHARVQGGGIDPGALEYTPDDLLFANGFEVD</sequence>
<proteinExistence type="predicted"/>
<dbReference type="RefSeq" id="WP_123523053.1">
    <property type="nucleotide sequence ID" value="NZ_JBHLWF010000014.1"/>
</dbReference>
<feature type="chain" id="PRO_5030100297" description="Parallel beta helix pectate lyase-like protein" evidence="1">
    <location>
        <begin position="22"/>
        <end position="370"/>
    </location>
</feature>
<reference evidence="2 3" key="1">
    <citation type="submission" date="2019-03" db="EMBL/GenBank/DDBJ databases">
        <title>Genomic Encyclopedia of Type Strains, Phase IV (KMG-IV): sequencing the most valuable type-strain genomes for metagenomic binning, comparative biology and taxonomic classification.</title>
        <authorList>
            <person name="Goeker M."/>
        </authorList>
    </citation>
    <scope>NUCLEOTIDE SEQUENCE [LARGE SCALE GENOMIC DNA]</scope>
    <source>
        <strain evidence="2 3">DSM 21944</strain>
    </source>
</reference>
<dbReference type="InterPro" id="IPR012334">
    <property type="entry name" value="Pectin_lyas_fold"/>
</dbReference>
<dbReference type="Gene3D" id="2.160.20.10">
    <property type="entry name" value="Single-stranded right-handed beta-helix, Pectin lyase-like"/>
    <property type="match status" value="1"/>
</dbReference>
<organism evidence="2 3">
    <name type="scientific">Pseudofulvimonas gallinarii</name>
    <dbReference type="NCBI Taxonomy" id="634155"/>
    <lineage>
        <taxon>Bacteria</taxon>
        <taxon>Pseudomonadati</taxon>
        <taxon>Pseudomonadota</taxon>
        <taxon>Gammaproteobacteria</taxon>
        <taxon>Lysobacterales</taxon>
        <taxon>Rhodanobacteraceae</taxon>
        <taxon>Pseudofulvimonas</taxon>
    </lineage>
</organism>
<evidence type="ECO:0008006" key="4">
    <source>
        <dbReference type="Google" id="ProtNLM"/>
    </source>
</evidence>